<dbReference type="PROSITE" id="PS00107">
    <property type="entry name" value="PROTEIN_KINASE_ATP"/>
    <property type="match status" value="1"/>
</dbReference>
<proteinExistence type="inferred from homology"/>
<dbReference type="PANTHER" id="PTHR44329">
    <property type="entry name" value="SERINE/THREONINE-PROTEIN KINASE TNNI3K-RELATED"/>
    <property type="match status" value="1"/>
</dbReference>
<dbReference type="PANTHER" id="PTHR44329:SF96">
    <property type="entry name" value="OS04G0610900 PROTEIN"/>
    <property type="match status" value="1"/>
</dbReference>
<keyword evidence="7 10" id="KW-0067">ATP-binding</keyword>
<feature type="domain" description="Protein kinase" evidence="12">
    <location>
        <begin position="681"/>
        <end position="920"/>
    </location>
</feature>
<gene>
    <name evidence="14" type="primary">LOC110416306</name>
</gene>
<dbReference type="AlphaFoldDB" id="A0A6J1AB89"/>
<dbReference type="GO" id="GO:0006950">
    <property type="term" value="P:response to stress"/>
    <property type="evidence" value="ECO:0007669"/>
    <property type="project" value="UniProtKB-ARBA"/>
</dbReference>
<keyword evidence="13" id="KW-1185">Reference proteome</keyword>
<dbReference type="InterPro" id="IPR051681">
    <property type="entry name" value="Ser/Thr_Kinases-Pseudokinases"/>
</dbReference>
<feature type="compositionally biased region" description="Pro residues" evidence="11">
    <location>
        <begin position="142"/>
        <end position="158"/>
    </location>
</feature>
<accession>A0A6J1AB89</accession>
<comment type="similarity">
    <text evidence="1">Belongs to the protein kinase superfamily. TKL Ser/Thr protein kinase family. RAF subfamily.</text>
</comment>
<dbReference type="RefSeq" id="XP_021283944.1">
    <property type="nucleotide sequence ID" value="XM_021428269.1"/>
</dbReference>
<dbReference type="CDD" id="cd13999">
    <property type="entry name" value="STKc_MAP3K-like"/>
    <property type="match status" value="1"/>
</dbReference>
<evidence type="ECO:0000256" key="1">
    <source>
        <dbReference type="ARBA" id="ARBA00010507"/>
    </source>
</evidence>
<reference evidence="14" key="1">
    <citation type="submission" date="2025-08" db="UniProtKB">
        <authorList>
            <consortium name="RefSeq"/>
        </authorList>
    </citation>
    <scope>IDENTIFICATION</scope>
    <source>
        <tissue evidence="14">Leaf</tissue>
    </source>
</reference>
<dbReference type="Pfam" id="PF07714">
    <property type="entry name" value="PK_Tyr_Ser-Thr"/>
    <property type="match status" value="1"/>
</dbReference>
<dbReference type="InterPro" id="IPR001245">
    <property type="entry name" value="Ser-Thr/Tyr_kinase_cat_dom"/>
</dbReference>
<evidence type="ECO:0000259" key="12">
    <source>
        <dbReference type="PROSITE" id="PS50011"/>
    </source>
</evidence>
<dbReference type="OrthoDB" id="339325at2759"/>
<protein>
    <recommendedName>
        <fullName evidence="2">non-specific serine/threonine protein kinase</fullName>
        <ecNumber evidence="2">2.7.11.1</ecNumber>
    </recommendedName>
</protein>
<feature type="region of interest" description="Disordered" evidence="11">
    <location>
        <begin position="115"/>
        <end position="161"/>
    </location>
</feature>
<evidence type="ECO:0000256" key="8">
    <source>
        <dbReference type="ARBA" id="ARBA00047899"/>
    </source>
</evidence>
<dbReference type="GO" id="GO:0005524">
    <property type="term" value="F:ATP binding"/>
    <property type="evidence" value="ECO:0007669"/>
    <property type="project" value="UniProtKB-UniRule"/>
</dbReference>
<dbReference type="InterPro" id="IPR008271">
    <property type="entry name" value="Ser/Thr_kinase_AS"/>
</dbReference>
<dbReference type="InterPro" id="IPR017441">
    <property type="entry name" value="Protein_kinase_ATP_BS"/>
</dbReference>
<dbReference type="PROSITE" id="PS50011">
    <property type="entry name" value="PROTEIN_KINASE_DOM"/>
    <property type="match status" value="1"/>
</dbReference>
<dbReference type="InterPro" id="IPR011009">
    <property type="entry name" value="Kinase-like_dom_sf"/>
</dbReference>
<evidence type="ECO:0000313" key="13">
    <source>
        <dbReference type="Proteomes" id="UP000504621"/>
    </source>
</evidence>
<evidence type="ECO:0000256" key="7">
    <source>
        <dbReference type="ARBA" id="ARBA00022840"/>
    </source>
</evidence>
<feature type="compositionally biased region" description="Low complexity" evidence="11">
    <location>
        <begin position="37"/>
        <end position="53"/>
    </location>
</feature>
<evidence type="ECO:0000313" key="14">
    <source>
        <dbReference type="RefSeq" id="XP_021283944.1"/>
    </source>
</evidence>
<dbReference type="GO" id="GO:0004674">
    <property type="term" value="F:protein serine/threonine kinase activity"/>
    <property type="evidence" value="ECO:0007669"/>
    <property type="project" value="UniProtKB-KW"/>
</dbReference>
<feature type="binding site" evidence="10">
    <location>
        <position position="708"/>
    </location>
    <ligand>
        <name>ATP</name>
        <dbReference type="ChEBI" id="CHEBI:30616"/>
    </ligand>
</feature>
<feature type="region of interest" description="Disordered" evidence="11">
    <location>
        <begin position="35"/>
        <end position="68"/>
    </location>
</feature>
<keyword evidence="4" id="KW-0808">Transferase</keyword>
<dbReference type="Proteomes" id="UP000504621">
    <property type="component" value="Unplaced"/>
</dbReference>
<comment type="catalytic activity">
    <reaction evidence="9">
        <text>L-seryl-[protein] + ATP = O-phospho-L-seryl-[protein] + ADP + H(+)</text>
        <dbReference type="Rhea" id="RHEA:17989"/>
        <dbReference type="Rhea" id="RHEA-COMP:9863"/>
        <dbReference type="Rhea" id="RHEA-COMP:11604"/>
        <dbReference type="ChEBI" id="CHEBI:15378"/>
        <dbReference type="ChEBI" id="CHEBI:29999"/>
        <dbReference type="ChEBI" id="CHEBI:30616"/>
        <dbReference type="ChEBI" id="CHEBI:83421"/>
        <dbReference type="ChEBI" id="CHEBI:456216"/>
        <dbReference type="EC" id="2.7.11.1"/>
    </reaction>
</comment>
<evidence type="ECO:0000256" key="3">
    <source>
        <dbReference type="ARBA" id="ARBA00022527"/>
    </source>
</evidence>
<dbReference type="GeneID" id="110416306"/>
<dbReference type="EC" id="2.7.11.1" evidence="2"/>
<keyword evidence="3" id="KW-0723">Serine/threonine-protein kinase</keyword>
<dbReference type="PROSITE" id="PS00108">
    <property type="entry name" value="PROTEIN_KINASE_ST"/>
    <property type="match status" value="1"/>
</dbReference>
<evidence type="ECO:0000256" key="6">
    <source>
        <dbReference type="ARBA" id="ARBA00022777"/>
    </source>
</evidence>
<evidence type="ECO:0000256" key="5">
    <source>
        <dbReference type="ARBA" id="ARBA00022741"/>
    </source>
</evidence>
<feature type="region of interest" description="Disordered" evidence="11">
    <location>
        <begin position="212"/>
        <end position="241"/>
    </location>
</feature>
<dbReference type="InterPro" id="IPR000719">
    <property type="entry name" value="Prot_kinase_dom"/>
</dbReference>
<dbReference type="FunFam" id="3.30.200.20:FF:000060">
    <property type="entry name" value="Serine/threonine-protein kinase isoform 1"/>
    <property type="match status" value="1"/>
</dbReference>
<dbReference type="Gene3D" id="3.30.200.20">
    <property type="entry name" value="Phosphorylase Kinase, domain 1"/>
    <property type="match status" value="1"/>
</dbReference>
<dbReference type="Gene3D" id="1.10.510.10">
    <property type="entry name" value="Transferase(Phosphotransferase) domain 1"/>
    <property type="match status" value="1"/>
</dbReference>
<evidence type="ECO:0000256" key="9">
    <source>
        <dbReference type="ARBA" id="ARBA00048679"/>
    </source>
</evidence>
<dbReference type="SMART" id="SM00220">
    <property type="entry name" value="S_TKc"/>
    <property type="match status" value="1"/>
</dbReference>
<dbReference type="SUPFAM" id="SSF56112">
    <property type="entry name" value="Protein kinase-like (PK-like)"/>
    <property type="match status" value="1"/>
</dbReference>
<dbReference type="InterPro" id="IPR055164">
    <property type="entry name" value="EDR1/CTR1/ARMC3-like_pept-like"/>
</dbReference>
<name>A0A6J1AB89_9ROSI</name>
<evidence type="ECO:0000256" key="4">
    <source>
        <dbReference type="ARBA" id="ARBA00022679"/>
    </source>
</evidence>
<keyword evidence="6 14" id="KW-0418">Kinase</keyword>
<evidence type="ECO:0000256" key="10">
    <source>
        <dbReference type="PROSITE-ProRule" id="PRU10141"/>
    </source>
</evidence>
<evidence type="ECO:0000256" key="2">
    <source>
        <dbReference type="ARBA" id="ARBA00012513"/>
    </source>
</evidence>
<comment type="catalytic activity">
    <reaction evidence="8">
        <text>L-threonyl-[protein] + ATP = O-phospho-L-threonyl-[protein] + ADP + H(+)</text>
        <dbReference type="Rhea" id="RHEA:46608"/>
        <dbReference type="Rhea" id="RHEA-COMP:11060"/>
        <dbReference type="Rhea" id="RHEA-COMP:11605"/>
        <dbReference type="ChEBI" id="CHEBI:15378"/>
        <dbReference type="ChEBI" id="CHEBI:30013"/>
        <dbReference type="ChEBI" id="CHEBI:30616"/>
        <dbReference type="ChEBI" id="CHEBI:61977"/>
        <dbReference type="ChEBI" id="CHEBI:456216"/>
        <dbReference type="EC" id="2.7.11.1"/>
    </reaction>
</comment>
<keyword evidence="5 10" id="KW-0547">Nucleotide-binding</keyword>
<dbReference type="GO" id="GO:0010182">
    <property type="term" value="P:sugar mediated signaling pathway"/>
    <property type="evidence" value="ECO:0007669"/>
    <property type="project" value="UniProtKB-ARBA"/>
</dbReference>
<dbReference type="FunFam" id="1.10.510.10:FF:000193">
    <property type="entry name" value="Serine/threonine-protein kinase CTR1"/>
    <property type="match status" value="1"/>
</dbReference>
<sequence>MPHRTTYFFPRQFPDRGFDASSKQLLDHENKVAKEVTSTTAGATTTTPTAASTFNPVTENDRNKSISRTPLKDFTAPAAKTNNSPLSDLFTDEKLHSKKLQLAAFRDWFVERKATTDRSRHVKPSSRRLSSTTDEDRELLLPPEPAPPPSPPPPPLPLAPETTIVINDRSVDRNFDRQVSLPRFSSGSSYAGSLFSGTTLDGNLSSEVKDTWTKDTSSSLPVPATREVVEPEPEAEESKDSLALKSRESYYLQLMLARRLTSQASILSEPLLLQDYCGADVVDAETVSYRLWVSGCLSYSDKISDGFYNILGMNPYLWVMCNEFEEGRRLPPLMSLREIEPNTTSMEVVLVDRRGDTRLKELEDKAQELYCASESTLVLVEKLGQLVAIYMGGTFPVEQGDLHKRWKMVSRRLKDLQKCIVLPIGSLSMGLCRHRAILFKKLADYIGLPCRIARGCKYCAADHRSSCLVKIEDDRQSSREYVVDLVGEPGNIHGPDSSINGGFLSSMPSPFQISHLKEFHQPYMDNASYCQTEDSKNSCSPFENPLHSGGIEKCQKLKDNGLLENQKVSQYAPIDEDHLGKESSLMPFETAAVATMHENSRLGVDKVTMERNLRKELFVPGSPVVKSVNQLKVNLPSQSDLEEIGPELDNLGRFSAVTIPRYLNLEPSLAMDWLEISWDELHIKERVGAGSFGTVHRAEWHGSDVAVKVLTVQDFHDDQLKEFLREVAIMKRVRHPNVVLFMGAVTKRPHLSIVTEYLPRGSLYRLIHRPAAGETLDQRRRLRMALDVAKGINYLHCLNPPIVHWDLKSPNLLVDKNWTVKVCDFGLSRFKADTFISSKSVAGTPEWMAPEFLRGEPSNEKSDVYSFGVILWELVTMQQPWSGLSPAQVVGAVAFQNRRLAIPPNTSPKLASLMESCWAE</sequence>
<organism evidence="13 14">
    <name type="scientific">Herrania umbratica</name>
    <dbReference type="NCBI Taxonomy" id="108875"/>
    <lineage>
        <taxon>Eukaryota</taxon>
        <taxon>Viridiplantae</taxon>
        <taxon>Streptophyta</taxon>
        <taxon>Embryophyta</taxon>
        <taxon>Tracheophyta</taxon>
        <taxon>Spermatophyta</taxon>
        <taxon>Magnoliopsida</taxon>
        <taxon>eudicotyledons</taxon>
        <taxon>Gunneridae</taxon>
        <taxon>Pentapetalae</taxon>
        <taxon>rosids</taxon>
        <taxon>malvids</taxon>
        <taxon>Malvales</taxon>
        <taxon>Malvaceae</taxon>
        <taxon>Byttnerioideae</taxon>
        <taxon>Herrania</taxon>
    </lineage>
</organism>
<evidence type="ECO:0000256" key="11">
    <source>
        <dbReference type="SAM" id="MobiDB-lite"/>
    </source>
</evidence>
<dbReference type="Pfam" id="PF14381">
    <property type="entry name" value="EDR1_CTR1_ARMC3_pept"/>
    <property type="match status" value="1"/>
</dbReference>